<feature type="compositionally biased region" description="Polar residues" evidence="6">
    <location>
        <begin position="158"/>
        <end position="170"/>
    </location>
</feature>
<evidence type="ECO:0000313" key="8">
    <source>
        <dbReference type="EMBL" id="KAK9773105.1"/>
    </source>
</evidence>
<keyword evidence="5 7" id="KW-0472">Membrane</keyword>
<dbReference type="EMBL" id="JARVKM010000054">
    <property type="protein sequence ID" value="KAK9773105.1"/>
    <property type="molecule type" value="Genomic_DNA"/>
</dbReference>
<comment type="subcellular location">
    <subcellularLocation>
        <location evidence="1">Membrane</location>
        <topology evidence="1">Multi-pass membrane protein</topology>
    </subcellularLocation>
</comment>
<evidence type="ECO:0000256" key="3">
    <source>
        <dbReference type="ARBA" id="ARBA00022692"/>
    </source>
</evidence>
<reference evidence="8 9" key="1">
    <citation type="submission" date="2024-02" db="EMBL/GenBank/DDBJ databases">
        <title>First draft genome assembly of two strains of Seiridium cardinale.</title>
        <authorList>
            <person name="Emiliani G."/>
            <person name="Scali E."/>
        </authorList>
    </citation>
    <scope>NUCLEOTIDE SEQUENCE [LARGE SCALE GENOMIC DNA]</scope>
    <source>
        <strain evidence="8 9">BM-138-000479</strain>
    </source>
</reference>
<feature type="region of interest" description="Disordered" evidence="6">
    <location>
        <begin position="470"/>
        <end position="548"/>
    </location>
</feature>
<feature type="transmembrane region" description="Helical" evidence="7">
    <location>
        <begin position="919"/>
        <end position="948"/>
    </location>
</feature>
<feature type="compositionally biased region" description="Basic residues" evidence="6">
    <location>
        <begin position="527"/>
        <end position="546"/>
    </location>
</feature>
<dbReference type="InterPro" id="IPR008010">
    <property type="entry name" value="Tatp1"/>
</dbReference>
<feature type="region of interest" description="Disordered" evidence="6">
    <location>
        <begin position="1"/>
        <end position="195"/>
    </location>
</feature>
<evidence type="ECO:0000256" key="1">
    <source>
        <dbReference type="ARBA" id="ARBA00004141"/>
    </source>
</evidence>
<feature type="compositionally biased region" description="Polar residues" evidence="6">
    <location>
        <begin position="281"/>
        <end position="295"/>
    </location>
</feature>
<keyword evidence="3 7" id="KW-0812">Transmembrane</keyword>
<gene>
    <name evidence="8" type="ORF">SCAR479_10227</name>
</gene>
<organism evidence="8 9">
    <name type="scientific">Seiridium cardinale</name>
    <dbReference type="NCBI Taxonomy" id="138064"/>
    <lineage>
        <taxon>Eukaryota</taxon>
        <taxon>Fungi</taxon>
        <taxon>Dikarya</taxon>
        <taxon>Ascomycota</taxon>
        <taxon>Pezizomycotina</taxon>
        <taxon>Sordariomycetes</taxon>
        <taxon>Xylariomycetidae</taxon>
        <taxon>Amphisphaeriales</taxon>
        <taxon>Sporocadaceae</taxon>
        <taxon>Seiridium</taxon>
    </lineage>
</organism>
<evidence type="ECO:0000313" key="9">
    <source>
        <dbReference type="Proteomes" id="UP001465668"/>
    </source>
</evidence>
<keyword evidence="9" id="KW-1185">Reference proteome</keyword>
<sequence>MPGIVTEEAQGGPPIDVRQYEERAGRSLSRDDGRLEERTETKQLPSPQPSPRADPFPDLEITASTPIIPLDVAHDARPDGPLVDVKEGAASQQGIRDTKESASSSTESSNHSSDEASSTSPEEEPHAQASPRKASDASAQAKTSTIKRDTTGTVRKLSASQMQALTTSPESLPIAVVPPQSPLGSQRKPNGMDYPLSAGVVESANRPSMNEQVQNGIGLGIQNPANGIAKATTTAKTFSDPLRSRHFSETPLATRTAPETKRPPAGPRTLSQPPIARRPTIGSTNVTSPTNSRRFSFNPAARPPPLNLGASSNIMPAPRRTTPAPRRADKTPSEELESADSLQTAAIQPTIPLPPMSLHTHLQLELAGVRPSPLYIYRHQTSDIPYESSAVKFERLLNALLLPPLLESTLMFGTLACLDAFLYTFTLLPLRFFIAAWVLVKWWGYVVWKEAKWLTGFVWQGTWRLWQRGRRGRTATRPSSNKTESSQTTAGEVERSQSRARETGYASDATSASLDTGRLNGNSGFHPPKHAMPRHKPGGFRHRRTKSMPSDLTQYHKADLLQGAVIVCSSLALMTIDASRMYHFVRAQSAMKLYVIFNLLEVGDRLLAAIGQDILECLFSTETLSRNSFGRSKVLLPLGMFILSLIYNVAHAVVLFYQVITLNVAVNSYSNALLSLLMSNQFVEIKGSVFKKIEKENLFQLTCSDVVERFQLWIILIIIGMRNIVEVGGLSIPGAGSEVDPSMSGPGPIHTASNLPASFTLLPSWIFSGEVLSPFLIVIGSEMLVDWIKHAYVNKFNNVKPTVYRRMLDIFCKDYYTNAFGAPALTRRIGLPLLPLSCLFIRASVQIYHMFLATHLPPPMPTATTELSLESSVPSSAAMLAALDRLDNLLRNALGRAVYGNPFTPPEGRSYWSFTSDDAVALITMLTFFFLAWLVLLLVKLLLGMLLLKYARERYASIREQEQAIANGEQKRESFFQPGKRVGGWGQVEVGDERRKLIYADDPEGLSRMRDREKKGEQAGKKMEIGDDGLEKVTRYEMIAKRIW</sequence>
<dbReference type="Pfam" id="PF05346">
    <property type="entry name" value="DUF747"/>
    <property type="match status" value="1"/>
</dbReference>
<feature type="compositionally biased region" description="Basic and acidic residues" evidence="6">
    <location>
        <begin position="492"/>
        <end position="502"/>
    </location>
</feature>
<dbReference type="PANTHER" id="PTHR13317">
    <property type="entry name" value="TRANSMEMBRANE ANTERIOR POSTERIOR TRANSFORMATION PROTEIN 1 HOMOLOG"/>
    <property type="match status" value="1"/>
</dbReference>
<feature type="compositionally biased region" description="Polar residues" evidence="6">
    <location>
        <begin position="508"/>
        <end position="523"/>
    </location>
</feature>
<feature type="compositionally biased region" description="Low complexity" evidence="6">
    <location>
        <begin position="101"/>
        <end position="120"/>
    </location>
</feature>
<evidence type="ECO:0000256" key="7">
    <source>
        <dbReference type="SAM" id="Phobius"/>
    </source>
</evidence>
<evidence type="ECO:0000256" key="2">
    <source>
        <dbReference type="ARBA" id="ARBA00008803"/>
    </source>
</evidence>
<dbReference type="Proteomes" id="UP001465668">
    <property type="component" value="Unassembled WGS sequence"/>
</dbReference>
<evidence type="ECO:0000256" key="5">
    <source>
        <dbReference type="ARBA" id="ARBA00023136"/>
    </source>
</evidence>
<keyword evidence="4 7" id="KW-1133">Transmembrane helix</keyword>
<dbReference type="PANTHER" id="PTHR13317:SF4">
    <property type="entry name" value="TRANSMEMBRANE ANTERIOR POSTERIOR TRANSFORMATION PROTEIN 1 HOMOLOG"/>
    <property type="match status" value="1"/>
</dbReference>
<protein>
    <submittedName>
        <fullName evidence="8">Endoplasmic reticulum membrane protein 65</fullName>
    </submittedName>
</protein>
<evidence type="ECO:0000256" key="4">
    <source>
        <dbReference type="ARBA" id="ARBA00022989"/>
    </source>
</evidence>
<feature type="compositionally biased region" description="Polar residues" evidence="6">
    <location>
        <begin position="476"/>
        <end position="490"/>
    </location>
</feature>
<feature type="compositionally biased region" description="Basic and acidic residues" evidence="6">
    <location>
        <begin position="18"/>
        <end position="41"/>
    </location>
</feature>
<proteinExistence type="inferred from homology"/>
<comment type="caution">
    <text evidence="8">The sequence shown here is derived from an EMBL/GenBank/DDBJ whole genome shotgun (WGS) entry which is preliminary data.</text>
</comment>
<comment type="similarity">
    <text evidence="2">Belongs to the TAPT1 family.</text>
</comment>
<feature type="transmembrane region" description="Helical" evidence="7">
    <location>
        <begin position="420"/>
        <end position="440"/>
    </location>
</feature>
<accession>A0ABR2XHE1</accession>
<evidence type="ECO:0000256" key="6">
    <source>
        <dbReference type="SAM" id="MobiDB-lite"/>
    </source>
</evidence>
<feature type="compositionally biased region" description="Low complexity" evidence="6">
    <location>
        <begin position="316"/>
        <end position="325"/>
    </location>
</feature>
<feature type="transmembrane region" description="Helical" evidence="7">
    <location>
        <begin position="634"/>
        <end position="660"/>
    </location>
</feature>
<feature type="region of interest" description="Disordered" evidence="6">
    <location>
        <begin position="235"/>
        <end position="340"/>
    </location>
</feature>
<name>A0ABR2XHE1_9PEZI</name>